<feature type="coiled-coil region" evidence="5">
    <location>
        <begin position="157"/>
        <end position="184"/>
    </location>
</feature>
<keyword evidence="4 7" id="KW-0472">Membrane</keyword>
<keyword evidence="3 7" id="KW-1133">Transmembrane helix</keyword>
<evidence type="ECO:0000256" key="1">
    <source>
        <dbReference type="ARBA" id="ARBA00004167"/>
    </source>
</evidence>
<dbReference type="Gene3D" id="2.40.50.100">
    <property type="match status" value="1"/>
</dbReference>
<reference evidence="8 9" key="1">
    <citation type="submission" date="2019-02" db="EMBL/GenBank/DDBJ databases">
        <title>Deep-cultivation of Planctomycetes and their phenomic and genomic characterization uncovers novel biology.</title>
        <authorList>
            <person name="Wiegand S."/>
            <person name="Jogler M."/>
            <person name="Boedeker C."/>
            <person name="Pinto D."/>
            <person name="Vollmers J."/>
            <person name="Rivas-Marin E."/>
            <person name="Kohn T."/>
            <person name="Peeters S.H."/>
            <person name="Heuer A."/>
            <person name="Rast P."/>
            <person name="Oberbeckmann S."/>
            <person name="Bunk B."/>
            <person name="Jeske O."/>
            <person name="Meyerdierks A."/>
            <person name="Storesund J.E."/>
            <person name="Kallscheuer N."/>
            <person name="Luecker S."/>
            <person name="Lage O.M."/>
            <person name="Pohl T."/>
            <person name="Merkel B.J."/>
            <person name="Hornburger P."/>
            <person name="Mueller R.-W."/>
            <person name="Bruemmer F."/>
            <person name="Labrenz M."/>
            <person name="Spormann A.M."/>
            <person name="Op den Camp H."/>
            <person name="Overmann J."/>
            <person name="Amann R."/>
            <person name="Jetten M.S.M."/>
            <person name="Mascher T."/>
            <person name="Medema M.H."/>
            <person name="Devos D.P."/>
            <person name="Kaster A.-K."/>
            <person name="Ovreas L."/>
            <person name="Rohde M."/>
            <person name="Galperin M.Y."/>
            <person name="Jogler C."/>
        </authorList>
    </citation>
    <scope>NUCLEOTIDE SEQUENCE [LARGE SCALE GENOMIC DNA]</scope>
    <source>
        <strain evidence="8 9">K23_9</strain>
    </source>
</reference>
<proteinExistence type="predicted"/>
<dbReference type="Proteomes" id="UP000319817">
    <property type="component" value="Chromosome"/>
</dbReference>
<dbReference type="PANTHER" id="PTHR30386">
    <property type="entry name" value="MEMBRANE FUSION SUBUNIT OF EMRAB-TOLC MULTIDRUG EFFLUX PUMP"/>
    <property type="match status" value="1"/>
</dbReference>
<evidence type="ECO:0000256" key="6">
    <source>
        <dbReference type="SAM" id="MobiDB-lite"/>
    </source>
</evidence>
<dbReference type="GO" id="GO:0016020">
    <property type="term" value="C:membrane"/>
    <property type="evidence" value="ECO:0007669"/>
    <property type="project" value="UniProtKB-SubCell"/>
</dbReference>
<evidence type="ECO:0000256" key="7">
    <source>
        <dbReference type="SAM" id="Phobius"/>
    </source>
</evidence>
<dbReference type="InterPro" id="IPR050739">
    <property type="entry name" value="MFP"/>
</dbReference>
<accession>A0A517NXJ6</accession>
<sequence length="449" mass="49977">MTTQNHFPYQTNLDSSGDTAPLGYPVIAPTRADLGPTHSRHTWKSVASMQANTAPNVAESPVAAAKTTPPLPKRPRGRFFIATVLILLFAGSGFAIFETFVRYEGYGEVTGRKIQVSTPWSGVVSQLQVRVGDRVRQGDVLFTVENTPMQHRVAEINDKLQLERARLTAEISRLRRESERVRDEDELVKADYYERQSELLWEQSVLSDLEQQVKRAIKLKRNNAISSERFDTLTSQLVGQEQRVKALSGSVDRLKVRTLVTASTETAIDDQVKPVLVKIENLQAELARTQQILNQGVVKCPADARVTRINRYLGEQATASDGVVELLIDGSTEIVLYVSQRRNNRWAKGEEVKVLVSPYDTPLMCRIAHIGPEMRTAPPSIMRHYSADEALLPIVMRPIDADQAGLLVIGSKVRLPRSMVAVRQNSSVPTDASTNSRQPYAMSPLSNEP</sequence>
<name>A0A517NXJ6_9BACT</name>
<dbReference type="PANTHER" id="PTHR30386:SF26">
    <property type="entry name" value="TRANSPORT PROTEIN COMB"/>
    <property type="match status" value="1"/>
</dbReference>
<evidence type="ECO:0000313" key="9">
    <source>
        <dbReference type="Proteomes" id="UP000319817"/>
    </source>
</evidence>
<dbReference type="AlphaFoldDB" id="A0A517NXJ6"/>
<feature type="transmembrane region" description="Helical" evidence="7">
    <location>
        <begin position="79"/>
        <end position="97"/>
    </location>
</feature>
<dbReference type="SUPFAM" id="SSF51230">
    <property type="entry name" value="Single hybrid motif"/>
    <property type="match status" value="1"/>
</dbReference>
<evidence type="ECO:0000256" key="3">
    <source>
        <dbReference type="ARBA" id="ARBA00022989"/>
    </source>
</evidence>
<evidence type="ECO:0000256" key="2">
    <source>
        <dbReference type="ARBA" id="ARBA00022692"/>
    </source>
</evidence>
<comment type="subcellular location">
    <subcellularLocation>
        <location evidence="1">Membrane</location>
        <topology evidence="1">Single-pass membrane protein</topology>
    </subcellularLocation>
</comment>
<dbReference type="InterPro" id="IPR011053">
    <property type="entry name" value="Single_hybrid_motif"/>
</dbReference>
<feature type="region of interest" description="Disordered" evidence="6">
    <location>
        <begin position="423"/>
        <end position="449"/>
    </location>
</feature>
<dbReference type="EMBL" id="CP036526">
    <property type="protein sequence ID" value="QDT11853.1"/>
    <property type="molecule type" value="Genomic_DNA"/>
</dbReference>
<evidence type="ECO:0000313" key="8">
    <source>
        <dbReference type="EMBL" id="QDT11853.1"/>
    </source>
</evidence>
<keyword evidence="9" id="KW-1185">Reference proteome</keyword>
<gene>
    <name evidence="8" type="ORF">K239x_38550</name>
</gene>
<dbReference type="RefSeq" id="WP_145419620.1">
    <property type="nucleotide sequence ID" value="NZ_CP036526.1"/>
</dbReference>
<organism evidence="8 9">
    <name type="scientific">Stieleria marina</name>
    <dbReference type="NCBI Taxonomy" id="1930275"/>
    <lineage>
        <taxon>Bacteria</taxon>
        <taxon>Pseudomonadati</taxon>
        <taxon>Planctomycetota</taxon>
        <taxon>Planctomycetia</taxon>
        <taxon>Pirellulales</taxon>
        <taxon>Pirellulaceae</taxon>
        <taxon>Stieleria</taxon>
    </lineage>
</organism>
<keyword evidence="5" id="KW-0175">Coiled coil</keyword>
<evidence type="ECO:0000256" key="5">
    <source>
        <dbReference type="SAM" id="Coils"/>
    </source>
</evidence>
<protein>
    <submittedName>
        <fullName evidence="8">Multidrug resistance protein MdtN</fullName>
    </submittedName>
</protein>
<evidence type="ECO:0000256" key="4">
    <source>
        <dbReference type="ARBA" id="ARBA00023136"/>
    </source>
</evidence>
<keyword evidence="2 7" id="KW-0812">Transmembrane</keyword>